<dbReference type="FunFam" id="3.40.50.300:FF:000300">
    <property type="entry name" value="Transcription-repair-coupling factor"/>
    <property type="match status" value="1"/>
</dbReference>
<dbReference type="Pfam" id="PF02559">
    <property type="entry name" value="CarD_TRCF_RID"/>
    <property type="match status" value="1"/>
</dbReference>
<evidence type="ECO:0000256" key="7">
    <source>
        <dbReference type="ARBA" id="ARBA00022840"/>
    </source>
</evidence>
<dbReference type="OrthoDB" id="9804325at2"/>
<dbReference type="Pfam" id="PF17757">
    <property type="entry name" value="UvrB_inter"/>
    <property type="match status" value="1"/>
</dbReference>
<dbReference type="Gene3D" id="3.40.50.11180">
    <property type="match status" value="1"/>
</dbReference>
<dbReference type="GO" id="GO:0003684">
    <property type="term" value="F:damaged DNA binding"/>
    <property type="evidence" value="ECO:0007669"/>
    <property type="project" value="InterPro"/>
</dbReference>
<evidence type="ECO:0000256" key="12">
    <source>
        <dbReference type="ARBA" id="ARBA00070128"/>
    </source>
</evidence>
<dbReference type="Gene3D" id="3.40.50.300">
    <property type="entry name" value="P-loop containing nucleotide triphosphate hydrolases"/>
    <property type="match status" value="2"/>
</dbReference>
<dbReference type="SMART" id="SM00490">
    <property type="entry name" value="HELICc"/>
    <property type="match status" value="1"/>
</dbReference>
<dbReference type="InterPro" id="IPR048635">
    <property type="entry name" value="MFD_D3"/>
</dbReference>
<feature type="domain" description="Helicase C-terminal" evidence="15">
    <location>
        <begin position="797"/>
        <end position="951"/>
    </location>
</feature>
<dbReference type="GO" id="GO:0005737">
    <property type="term" value="C:cytoplasm"/>
    <property type="evidence" value="ECO:0007669"/>
    <property type="project" value="UniProtKB-SubCell"/>
</dbReference>
<keyword evidence="8 13" id="KW-0238">DNA-binding</keyword>
<reference evidence="18" key="1">
    <citation type="submission" date="2016-09" db="EMBL/GenBank/DDBJ databases">
        <title>Genome Sequence of Bathymodiolus thermophilus sulfur-oxidizing gill endosymbiont.</title>
        <authorList>
            <person name="Ponnudurai R."/>
            <person name="Kleiner M."/>
            <person name="Sayavedra L."/>
            <person name="Thuermer A."/>
            <person name="Felbeck H."/>
            <person name="Schlueter R."/>
            <person name="Schweder T."/>
            <person name="Markert S."/>
        </authorList>
    </citation>
    <scope>NUCLEOTIDE SEQUENCE [LARGE SCALE GENOMIC DNA]</scope>
    <source>
        <strain evidence="18">BAT/CrabSpa'14</strain>
    </source>
</reference>
<keyword evidence="5 13" id="KW-0378">Hydrolase</keyword>
<keyword evidence="7 13" id="KW-0067">ATP-binding</keyword>
<evidence type="ECO:0000256" key="13">
    <source>
        <dbReference type="HAMAP-Rule" id="MF_00969"/>
    </source>
</evidence>
<dbReference type="FunFam" id="3.40.50.300:FF:000546">
    <property type="entry name" value="Transcription-repair-coupling factor"/>
    <property type="match status" value="1"/>
</dbReference>
<dbReference type="PROSITE" id="PS51192">
    <property type="entry name" value="HELICASE_ATP_BIND_1"/>
    <property type="match status" value="1"/>
</dbReference>
<dbReference type="Proteomes" id="UP000182798">
    <property type="component" value="Unassembled WGS sequence"/>
</dbReference>
<reference evidence="17" key="2">
    <citation type="journal article" date="2017" name="Stand. Genomic Sci.">
        <title>Genome sequence of the sulfur-oxidizing Bathymodiolus thermophilus gill endosymbiont.</title>
        <authorList>
            <person name="Ponnudurai R."/>
            <person name="Sayavedra L."/>
            <person name="Kleiner M."/>
            <person name="Heiden S.E."/>
            <person name="Thurmer A."/>
            <person name="Felbeck H."/>
            <person name="Schluter R."/>
            <person name="Sievert S.M."/>
            <person name="Daniel R."/>
            <person name="Schweder T."/>
            <person name="Markert S."/>
        </authorList>
    </citation>
    <scope>NUCLEOTIDE SEQUENCE</scope>
    <source>
        <strain evidence="17">BAT/CrabSpa'14</strain>
    </source>
</reference>
<dbReference type="GO" id="GO:0000716">
    <property type="term" value="P:transcription-coupled nucleotide-excision repair, DNA damage recognition"/>
    <property type="evidence" value="ECO:0007669"/>
    <property type="project" value="UniProtKB-UniRule"/>
</dbReference>
<dbReference type="GO" id="GO:0006355">
    <property type="term" value="P:regulation of DNA-templated transcription"/>
    <property type="evidence" value="ECO:0007669"/>
    <property type="project" value="UniProtKB-UniRule"/>
</dbReference>
<dbReference type="InterPro" id="IPR004576">
    <property type="entry name" value="Mfd"/>
</dbReference>
<evidence type="ECO:0000256" key="10">
    <source>
        <dbReference type="ARBA" id="ARBA00061104"/>
    </source>
</evidence>
<dbReference type="InterPro" id="IPR037235">
    <property type="entry name" value="TRCF-like_C_D7"/>
</dbReference>
<dbReference type="Proteomes" id="UP000643672">
    <property type="component" value="Unassembled WGS sequence"/>
</dbReference>
<dbReference type="NCBIfam" id="TIGR00580">
    <property type="entry name" value="mfd"/>
    <property type="match status" value="1"/>
</dbReference>
<dbReference type="PANTHER" id="PTHR47964">
    <property type="entry name" value="ATP-DEPENDENT DNA HELICASE HOMOLOG RECG, CHLOROPLASTIC"/>
    <property type="match status" value="1"/>
</dbReference>
<comment type="subcellular location">
    <subcellularLocation>
        <location evidence="1 13">Cytoplasm</location>
    </subcellularLocation>
</comment>
<dbReference type="Pfam" id="PF00271">
    <property type="entry name" value="Helicase_C"/>
    <property type="match status" value="1"/>
</dbReference>
<dbReference type="Pfam" id="PF03461">
    <property type="entry name" value="TRCF"/>
    <property type="match status" value="1"/>
</dbReference>
<evidence type="ECO:0000256" key="1">
    <source>
        <dbReference type="ARBA" id="ARBA00004496"/>
    </source>
</evidence>
<dbReference type="InterPro" id="IPR027417">
    <property type="entry name" value="P-loop_NTPase"/>
</dbReference>
<dbReference type="InterPro" id="IPR003711">
    <property type="entry name" value="CarD-like/TRCF_RID"/>
</dbReference>
<feature type="domain" description="Helicase ATP-binding" evidence="14">
    <location>
        <begin position="615"/>
        <end position="776"/>
    </location>
</feature>
<accession>A0A1J5TXD9</accession>
<dbReference type="InterPro" id="IPR001650">
    <property type="entry name" value="Helicase_C-like"/>
</dbReference>
<dbReference type="InterPro" id="IPR005118">
    <property type="entry name" value="TRCF_C"/>
</dbReference>
<evidence type="ECO:0000256" key="8">
    <source>
        <dbReference type="ARBA" id="ARBA00023125"/>
    </source>
</evidence>
<dbReference type="Pfam" id="PF00270">
    <property type="entry name" value="DEAD"/>
    <property type="match status" value="1"/>
</dbReference>
<proteinExistence type="inferred from homology"/>
<comment type="similarity">
    <text evidence="10 13">In the N-terminal section; belongs to the UvrB family.</text>
</comment>
<dbReference type="InterPro" id="IPR011545">
    <property type="entry name" value="DEAD/DEAH_box_helicase_dom"/>
</dbReference>
<dbReference type="Gene3D" id="3.30.2060.10">
    <property type="entry name" value="Penicillin-binding protein 1b domain"/>
    <property type="match status" value="1"/>
</dbReference>
<dbReference type="InterPro" id="IPR047112">
    <property type="entry name" value="RecG/Mfd"/>
</dbReference>
<dbReference type="AlphaFoldDB" id="A0A1J5TXD9"/>
<organism evidence="17 18">
    <name type="scientific">Bathymodiolus thermophilus thioautotrophic gill symbiont</name>
    <dbReference type="NCBI Taxonomy" id="2360"/>
    <lineage>
        <taxon>Bacteria</taxon>
        <taxon>Pseudomonadati</taxon>
        <taxon>Pseudomonadota</taxon>
        <taxon>Gammaproteobacteria</taxon>
        <taxon>sulfur-oxidizing symbionts</taxon>
    </lineage>
</organism>
<dbReference type="Gene3D" id="2.40.10.170">
    <property type="match status" value="1"/>
</dbReference>
<dbReference type="GO" id="GO:0016787">
    <property type="term" value="F:hydrolase activity"/>
    <property type="evidence" value="ECO:0007669"/>
    <property type="project" value="UniProtKB-KW"/>
</dbReference>
<dbReference type="RefSeq" id="WP_071563474.1">
    <property type="nucleotide sequence ID" value="NZ_CAESAQ020000017.1"/>
</dbReference>
<evidence type="ECO:0000313" key="19">
    <source>
        <dbReference type="Proteomes" id="UP000643672"/>
    </source>
</evidence>
<name>A0A1J5TXD9_9GAMM</name>
<evidence type="ECO:0000256" key="4">
    <source>
        <dbReference type="ARBA" id="ARBA00022763"/>
    </source>
</evidence>
<keyword evidence="2 13" id="KW-0963">Cytoplasm</keyword>
<dbReference type="EMBL" id="MIQH01000322">
    <property type="protein sequence ID" value="OIR25472.1"/>
    <property type="molecule type" value="Genomic_DNA"/>
</dbReference>
<evidence type="ECO:0000256" key="2">
    <source>
        <dbReference type="ARBA" id="ARBA00022490"/>
    </source>
</evidence>
<dbReference type="Pfam" id="PF21132">
    <property type="entry name" value="MFD_D3"/>
    <property type="match status" value="1"/>
</dbReference>
<evidence type="ECO:0000259" key="15">
    <source>
        <dbReference type="PROSITE" id="PS51194"/>
    </source>
</evidence>
<keyword evidence="3 13" id="KW-0547">Nucleotide-binding</keyword>
<dbReference type="InterPro" id="IPR036101">
    <property type="entry name" value="CarD-like/TRCF_RID_sf"/>
</dbReference>
<evidence type="ECO:0000256" key="11">
    <source>
        <dbReference type="ARBA" id="ARBA00061399"/>
    </source>
</evidence>
<dbReference type="Gene3D" id="3.90.1150.50">
    <property type="entry name" value="Transcription-repair-coupling factor, D7 domain"/>
    <property type="match status" value="1"/>
</dbReference>
<dbReference type="PANTHER" id="PTHR47964:SF1">
    <property type="entry name" value="ATP-DEPENDENT DNA HELICASE HOMOLOG RECG, CHLOROPLASTIC"/>
    <property type="match status" value="1"/>
</dbReference>
<comment type="caution">
    <text evidence="17">The sequence shown here is derived from an EMBL/GenBank/DDBJ whole genome shotgun (WGS) entry which is preliminary data.</text>
</comment>
<dbReference type="SUPFAM" id="SSF52540">
    <property type="entry name" value="P-loop containing nucleoside triphosphate hydrolases"/>
    <property type="match status" value="4"/>
</dbReference>
<keyword evidence="19" id="KW-1185">Reference proteome</keyword>
<dbReference type="SMART" id="SM01058">
    <property type="entry name" value="CarD_TRCF"/>
    <property type="match status" value="1"/>
</dbReference>
<evidence type="ECO:0000256" key="3">
    <source>
        <dbReference type="ARBA" id="ARBA00022741"/>
    </source>
</evidence>
<dbReference type="CDD" id="cd17991">
    <property type="entry name" value="DEXHc_TRCF"/>
    <property type="match status" value="1"/>
</dbReference>
<evidence type="ECO:0000313" key="18">
    <source>
        <dbReference type="Proteomes" id="UP000182798"/>
    </source>
</evidence>
<dbReference type="InterPro" id="IPR041471">
    <property type="entry name" value="UvrB_inter"/>
</dbReference>
<evidence type="ECO:0000256" key="9">
    <source>
        <dbReference type="ARBA" id="ARBA00023204"/>
    </source>
</evidence>
<gene>
    <name evidence="13" type="primary">mfd</name>
    <name evidence="17" type="ORF">BGC33_13490</name>
    <name evidence="16" type="ORF">THERMOS_254</name>
</gene>
<keyword evidence="4 13" id="KW-0227">DNA damage</keyword>
<dbReference type="Gene3D" id="3.40.50.11140">
    <property type="match status" value="1"/>
</dbReference>
<evidence type="ECO:0000256" key="5">
    <source>
        <dbReference type="ARBA" id="ARBA00022801"/>
    </source>
</evidence>
<protein>
    <recommendedName>
        <fullName evidence="12 13">Transcription-repair-coupling factor</fullName>
        <shortName evidence="13">TRCF</shortName>
        <ecNumber evidence="13">3.6.4.-</ecNumber>
    </recommendedName>
</protein>
<keyword evidence="6" id="KW-0347">Helicase</keyword>
<dbReference type="SMART" id="SM00487">
    <property type="entry name" value="DEXDc"/>
    <property type="match status" value="1"/>
</dbReference>
<evidence type="ECO:0000256" key="6">
    <source>
        <dbReference type="ARBA" id="ARBA00022806"/>
    </source>
</evidence>
<evidence type="ECO:0000313" key="17">
    <source>
        <dbReference type="EMBL" id="OIR25472.1"/>
    </source>
</evidence>
<dbReference type="GO" id="GO:0003678">
    <property type="term" value="F:DNA helicase activity"/>
    <property type="evidence" value="ECO:0007669"/>
    <property type="project" value="TreeGrafter"/>
</dbReference>
<dbReference type="SUPFAM" id="SSF141259">
    <property type="entry name" value="CarD-like"/>
    <property type="match status" value="1"/>
</dbReference>
<dbReference type="EMBL" id="CAESAQ020000017">
    <property type="protein sequence ID" value="CAB5495211.1"/>
    <property type="molecule type" value="Genomic_DNA"/>
</dbReference>
<evidence type="ECO:0000313" key="16">
    <source>
        <dbReference type="EMBL" id="CAB5495211.1"/>
    </source>
</evidence>
<reference evidence="16 19" key="3">
    <citation type="submission" date="2020-05" db="EMBL/GenBank/DDBJ databases">
        <authorList>
            <person name="Petersen J."/>
            <person name="Sayavedra L."/>
        </authorList>
    </citation>
    <scope>NUCLEOTIDE SEQUENCE [LARGE SCALE GENOMIC DNA]</scope>
    <source>
        <strain evidence="16">B thermophilus SOXS</strain>
    </source>
</reference>
<dbReference type="GO" id="GO:0005524">
    <property type="term" value="F:ATP binding"/>
    <property type="evidence" value="ECO:0007669"/>
    <property type="project" value="UniProtKB-UniRule"/>
</dbReference>
<dbReference type="PROSITE" id="PS51194">
    <property type="entry name" value="HELICASE_CTER"/>
    <property type="match status" value="1"/>
</dbReference>
<dbReference type="SUPFAM" id="SSF143517">
    <property type="entry name" value="TRCF domain-like"/>
    <property type="match status" value="1"/>
</dbReference>
<dbReference type="SMART" id="SM00982">
    <property type="entry name" value="TRCF"/>
    <property type="match status" value="1"/>
</dbReference>
<dbReference type="EC" id="3.6.4.-" evidence="13"/>
<dbReference type="HAMAP" id="MF_00969">
    <property type="entry name" value="TRCF"/>
    <property type="match status" value="1"/>
</dbReference>
<comment type="similarity">
    <text evidence="11 13">In the C-terminal section; belongs to the helicase family. RecG subfamily.</text>
</comment>
<keyword evidence="9 13" id="KW-0234">DNA repair</keyword>
<sequence length="1145" mass="129281">MQYLYPQGVIPFESGQKFYWGSLYGSAQALALIEFAKTQDQVVLVVANDITHFEQLFKSLNFYGSELEILRFDNWEVLPFDHFSPHPDITSSRLNTLSKLSNLKHGIVITTLESLSQKLCPIAFSKQYSFNLKNGDGLEIQTFSQRLLKIGYNRVTTVREHGEFSVKGSLIDLFPMGANSPYRIDLFDQEIESMRIFDASTQRSIEEVEQVFLLPAREFATDQESIEIFKSNYLKTFGDSNGFIFDEVSESRLPSGIEFYLSLFFTHTSTLFDYLPSDTIVATSQGFGALLESSYDEIDARHQQASNNLDRLPLPIHQVFLEKDQLFGQIKQRQQLIIGSSKLAEKAGRLNFISKLLPPLTINAQNKNPLDKLLAFEKKFNGKILIVCESEGRQSVLSDLLINHKHNPHPVAHWQDFLSSGQSLCITNDELTEGLLTENIAIITEVDLFGADVVKQQRRRRAKHKDFDEAIKSLVEIQIGDPIVHESYGVGRYLGLKTQTFDGLAQDFLMLEYANHSKLMVPMTSLNLISRYSGASPDIAPLHKLGTNQWSKAKQKAHEALHDIAADLLEIYAKRESQSGFAFPEPNDAYSSFVASFPFEETPDQLKTMGEVLADMQSQKPMDRLVCGDVGFGKTEIAMRAAFLAVEAGKQVAILVPTTLLANQHYTSFKDRFIKYPIEIAALSRFQSAKEQTHIKQQLLEGRVDIVIGTHKLIHGSIKYKNLGLIVIDEEHRFGVKQKESLKKMRGESDILTMTATPIPRTLNMALGSLRELSIIATPPQGRSAIQTFVNEWDNNTIKEACSRELHRGGQIFVLHNDIDSIDNMAETLKSIIPNARVRIAHGQMPTRELEQIMSDFYHGRFQILVCTTIIETGIDIPNANTIIINNAQNFGLAQLHQLRGRVGRSHHRAYAYLVIKSHQSLSKNAKKRLEAVESLEELGAGFMLANHDLEIRGAGDLLGDNQSGKISEIGFNLYHDLLKRTIDAMRAGKKINANDPINPEIEIDTGIPCIIPDTYLGDVHERLVLYKRISNAKNNDELKDLQIEMIDRFGLLPDATKNLFSVTQLKLFSEKIGIDKISIYDDKAHLTFSNKTTIEPIKIINLVQTQPRNYQIKGQNQLILKHQMPEDGARIEWVENQLKELHSK</sequence>
<dbReference type="InterPro" id="IPR014001">
    <property type="entry name" value="Helicase_ATP-bd"/>
</dbReference>
<comment type="function">
    <text evidence="13">Couples transcription and DNA repair by recognizing RNA polymerase (RNAP) stalled at DNA lesions. Mediates ATP-dependent release of RNAP and its truncated transcript from the DNA, and recruitment of nucleotide excision repair machinery to the damaged site.</text>
</comment>
<evidence type="ECO:0000259" key="14">
    <source>
        <dbReference type="PROSITE" id="PS51192"/>
    </source>
</evidence>